<organism evidence="4 5">
    <name type="scientific">Salvia divinorum</name>
    <name type="common">Maria pastora</name>
    <name type="synonym">Diviner's sage</name>
    <dbReference type="NCBI Taxonomy" id="28513"/>
    <lineage>
        <taxon>Eukaryota</taxon>
        <taxon>Viridiplantae</taxon>
        <taxon>Streptophyta</taxon>
        <taxon>Embryophyta</taxon>
        <taxon>Tracheophyta</taxon>
        <taxon>Spermatophyta</taxon>
        <taxon>Magnoliopsida</taxon>
        <taxon>eudicotyledons</taxon>
        <taxon>Gunneridae</taxon>
        <taxon>Pentapetalae</taxon>
        <taxon>asterids</taxon>
        <taxon>lamiids</taxon>
        <taxon>Lamiales</taxon>
        <taxon>Lamiaceae</taxon>
        <taxon>Nepetoideae</taxon>
        <taxon>Mentheae</taxon>
        <taxon>Salviinae</taxon>
        <taxon>Salvia</taxon>
        <taxon>Salvia subgen. Calosphace</taxon>
    </lineage>
</organism>
<feature type="repeat" description="PPR" evidence="3">
    <location>
        <begin position="376"/>
        <end position="410"/>
    </location>
</feature>
<evidence type="ECO:0000313" key="4">
    <source>
        <dbReference type="EMBL" id="KAL1536127.1"/>
    </source>
</evidence>
<dbReference type="InterPro" id="IPR002885">
    <property type="entry name" value="PPR_rpt"/>
</dbReference>
<reference evidence="4 5" key="1">
    <citation type="submission" date="2024-06" db="EMBL/GenBank/DDBJ databases">
        <title>A chromosome level genome sequence of Diviner's sage (Salvia divinorum).</title>
        <authorList>
            <person name="Ford S.A."/>
            <person name="Ro D.-K."/>
            <person name="Ness R.W."/>
            <person name="Phillips M.A."/>
        </authorList>
    </citation>
    <scope>NUCLEOTIDE SEQUENCE [LARGE SCALE GENOMIC DNA]</scope>
    <source>
        <strain evidence="4">SAF-2024a</strain>
        <tissue evidence="4">Leaf</tissue>
    </source>
</reference>
<feature type="repeat" description="PPR" evidence="3">
    <location>
        <begin position="411"/>
        <end position="445"/>
    </location>
</feature>
<dbReference type="NCBIfam" id="TIGR00756">
    <property type="entry name" value="PPR"/>
    <property type="match status" value="8"/>
</dbReference>
<dbReference type="EMBL" id="JBEAFC010000011">
    <property type="protein sequence ID" value="KAL1536127.1"/>
    <property type="molecule type" value="Genomic_DNA"/>
</dbReference>
<keyword evidence="5" id="KW-1185">Reference proteome</keyword>
<feature type="repeat" description="PPR" evidence="3">
    <location>
        <begin position="551"/>
        <end position="585"/>
    </location>
</feature>
<gene>
    <name evidence="4" type="ORF">AAHA92_28822</name>
</gene>
<evidence type="ECO:0000256" key="2">
    <source>
        <dbReference type="ARBA" id="ARBA00022737"/>
    </source>
</evidence>
<dbReference type="Pfam" id="PF01535">
    <property type="entry name" value="PPR"/>
    <property type="match status" value="2"/>
</dbReference>
<feature type="repeat" description="PPR" evidence="3">
    <location>
        <begin position="272"/>
        <end position="306"/>
    </location>
</feature>
<protein>
    <submittedName>
        <fullName evidence="4">Pentatricopeptide repeat-containing protein, mitochondrial-like protein</fullName>
    </submittedName>
</protein>
<evidence type="ECO:0000313" key="5">
    <source>
        <dbReference type="Proteomes" id="UP001567538"/>
    </source>
</evidence>
<evidence type="ECO:0000256" key="1">
    <source>
        <dbReference type="ARBA" id="ARBA00007626"/>
    </source>
</evidence>
<comment type="similarity">
    <text evidence="1">Belongs to the PPR family. P subfamily.</text>
</comment>
<dbReference type="Proteomes" id="UP001567538">
    <property type="component" value="Unassembled WGS sequence"/>
</dbReference>
<keyword evidence="2" id="KW-0677">Repeat</keyword>
<feature type="repeat" description="PPR" evidence="3">
    <location>
        <begin position="341"/>
        <end position="375"/>
    </location>
</feature>
<dbReference type="Pfam" id="PF13041">
    <property type="entry name" value="PPR_2"/>
    <property type="match status" value="2"/>
</dbReference>
<feature type="repeat" description="PPR" evidence="3">
    <location>
        <begin position="481"/>
        <end position="515"/>
    </location>
</feature>
<evidence type="ECO:0000256" key="3">
    <source>
        <dbReference type="PROSITE-ProRule" id="PRU00708"/>
    </source>
</evidence>
<name>A0ABD1FWB3_SALDI</name>
<dbReference type="Pfam" id="PF12854">
    <property type="entry name" value="PPR_1"/>
    <property type="match status" value="1"/>
</dbReference>
<comment type="caution">
    <text evidence="4">The sequence shown here is derived from an EMBL/GenBank/DDBJ whole genome shotgun (WGS) entry which is preliminary data.</text>
</comment>
<dbReference type="Gene3D" id="1.25.40.10">
    <property type="entry name" value="Tetratricopeptide repeat domain"/>
    <property type="match status" value="4"/>
</dbReference>
<feature type="repeat" description="PPR" evidence="3">
    <location>
        <begin position="446"/>
        <end position="480"/>
    </location>
</feature>
<dbReference type="PROSITE" id="PS51375">
    <property type="entry name" value="PPR"/>
    <property type="match status" value="7"/>
</dbReference>
<dbReference type="Pfam" id="PF13812">
    <property type="entry name" value="PPR_3"/>
    <property type="match status" value="1"/>
</dbReference>
<proteinExistence type="inferred from homology"/>
<dbReference type="PANTHER" id="PTHR47447:SF28">
    <property type="entry name" value="PENTACOTRIPEPTIDE-REPEAT REGION OF PRORP DOMAIN-CONTAINING PROTEIN"/>
    <property type="match status" value="1"/>
</dbReference>
<dbReference type="InterPro" id="IPR011990">
    <property type="entry name" value="TPR-like_helical_dom_sf"/>
</dbReference>
<dbReference type="AlphaFoldDB" id="A0ABD1FWB3"/>
<accession>A0ABD1FWB3</accession>
<dbReference type="PANTHER" id="PTHR47447">
    <property type="entry name" value="OS03G0856100 PROTEIN"/>
    <property type="match status" value="1"/>
</dbReference>
<sequence>MKLLLSGAPALSGLIIFTSYQQQESLLEHITLSLFRGHHLFHCWSRRMLSKSKILYSSWLRQDSFSLKNIYSGDYATNVNGVSSALLNRLCTLAELLKDAALPRVNESPELPDWVKSSGEMPGEADEARAKRLKDDDFVPPSVSYWIQNHNIRAQDVDMKSLVNDIVETDIDKVSEIMKNHHLKFKSPDSVVKALEGCDVNLSEGLVEQVLTRFSCDWIPAFGFFKWAEMCNGSTHSARLYNLMVDNLGRTRKFDVMWELVGEMKSLEAYITLDTMTNVVRRLAKAGKYDDVIEVFEKMEVYGVEKDIKAMNMVMDALVKQGSVEHAEQVHLHYADQIPPNLRTYNVLVHGWCKIRQMEKAKKTIDEMKELGFSPDSVTYTCVIESYCRERDFRKVEAMLEEMKGKGLQPSVVTYTILMSTFSKAKETDKALQIYEEMKQSGCSPDAAFYDVFIQALSRAGRLKDSDAVFEDMSRQGVSPKVTTYNTLILIAANGLQEEKALNILRKMEEDKCKPDRTTYAPLLKMCCTLNRMQVLTFLLSHMFKNDVGMDLGTYSLLVSRLCRNGRLDRACIMFEEMARKGFVPMDCTYKVLVKGLERKGMLQEKQRVEQIISSLNTGKCVA</sequence>